<sequence>MSSRACPREKIYFVVNEKHLFKKWTELVSEPRPFAPDECPERIISGRDCWIILTWARLCAVDCPFDPVLSCRAVDNAVCVFHWDDATPAQGVHRCFAVVAQADRPRPALSDMTVMQNGLMGETGLRRTMPHWPQPGLIPRDPARGDRLETIAYFGSDQYEPQFVKTGAFQDALRQRGVRFVNRFQGEWHDYQHVDAVLAIRDCPPVVLATKPASKLINAWKAGVPALLGPEPAYRELRTSPLDFLEAASAEAVLDSIDRLQQESGLYRRMTEHGAKRAQAFDVNMLTQKWISLLEEARERNRRETLYPVMRSIRYLWNRQKINLGKRLSGWRD</sequence>
<evidence type="ECO:0000313" key="1">
    <source>
        <dbReference type="EMBL" id="EFV45328.2"/>
    </source>
</evidence>
<gene>
    <name evidence="1" type="ORF">HMPREF0179_00861</name>
</gene>
<reference evidence="1 2" key="2">
    <citation type="submission" date="2013-04" db="EMBL/GenBank/DDBJ databases">
        <title>The Genome Sequence of Bilophila wadsworthia 3_1_6.</title>
        <authorList>
            <consortium name="The Broad Institute Genomics Platform"/>
            <person name="Earl A."/>
            <person name="Ward D."/>
            <person name="Feldgarden M."/>
            <person name="Gevers D."/>
            <person name="Sibley C."/>
            <person name="Strauss J."/>
            <person name="Allen-Vercoe E."/>
            <person name="Walker B."/>
            <person name="Young S."/>
            <person name="Zeng Q."/>
            <person name="Gargeya S."/>
            <person name="Fitzgerald M."/>
            <person name="Haas B."/>
            <person name="Abouelleil A."/>
            <person name="Allen A.W."/>
            <person name="Alvarado L."/>
            <person name="Arachchi H.M."/>
            <person name="Berlin A.M."/>
            <person name="Chapman S.B."/>
            <person name="Gainer-Dewar J."/>
            <person name="Goldberg J."/>
            <person name="Griggs A."/>
            <person name="Gujja S."/>
            <person name="Hansen M."/>
            <person name="Howarth C."/>
            <person name="Imamovic A."/>
            <person name="Ireland A."/>
            <person name="Larimer J."/>
            <person name="McCowan C."/>
            <person name="Murphy C."/>
            <person name="Pearson M."/>
            <person name="Poon T.W."/>
            <person name="Priest M."/>
            <person name="Roberts A."/>
            <person name="Saif S."/>
            <person name="Shea T."/>
            <person name="Sisk P."/>
            <person name="Sykes S."/>
            <person name="Wortman J."/>
            <person name="Nusbaum C."/>
            <person name="Birren B."/>
        </authorList>
    </citation>
    <scope>NUCLEOTIDE SEQUENCE [LARGE SCALE GENOMIC DNA]</scope>
    <source>
        <strain evidence="1 2">3_1_6</strain>
    </source>
</reference>
<dbReference type="STRING" id="563192.HMPREF0179_00861"/>
<protein>
    <recommendedName>
        <fullName evidence="3">Glycosyl transferase family 1 domain-containing protein</fullName>
    </recommendedName>
</protein>
<accession>E5Y3V0</accession>
<keyword evidence="2" id="KW-1185">Reference proteome</keyword>
<dbReference type="GeneID" id="78085997"/>
<name>E5Y3V0_BILW3</name>
<reference evidence="1 2" key="1">
    <citation type="submission" date="2010-10" db="EMBL/GenBank/DDBJ databases">
        <authorList>
            <consortium name="The Broad Institute Genome Sequencing Platform"/>
            <person name="Ward D."/>
            <person name="Earl A."/>
            <person name="Feldgarden M."/>
            <person name="Young S.K."/>
            <person name="Gargeya S."/>
            <person name="Zeng Q."/>
            <person name="Alvarado L."/>
            <person name="Berlin A."/>
            <person name="Bochicchio J."/>
            <person name="Chapman S.B."/>
            <person name="Chen Z."/>
            <person name="Freedman E."/>
            <person name="Gellesch M."/>
            <person name="Goldberg J."/>
            <person name="Griggs A."/>
            <person name="Gujja S."/>
            <person name="Heilman E."/>
            <person name="Heiman D."/>
            <person name="Howarth C."/>
            <person name="Mehta T."/>
            <person name="Neiman D."/>
            <person name="Pearson M."/>
            <person name="Roberts A."/>
            <person name="Saif S."/>
            <person name="Shea T."/>
            <person name="Shenoy N."/>
            <person name="Sisk P."/>
            <person name="Stolte C."/>
            <person name="Sykes S."/>
            <person name="White J."/>
            <person name="Yandava C."/>
            <person name="Allen-Vercoe E."/>
            <person name="Sibley C."/>
            <person name="Ambrose C.E."/>
            <person name="Strauss J."/>
            <person name="Daigneault M."/>
            <person name="Haas B."/>
            <person name="Nusbaum C."/>
            <person name="Birren B."/>
        </authorList>
    </citation>
    <scope>NUCLEOTIDE SEQUENCE [LARGE SCALE GENOMIC DNA]</scope>
    <source>
        <strain evidence="1 2">3_1_6</strain>
    </source>
</reference>
<comment type="caution">
    <text evidence="1">The sequence shown here is derived from an EMBL/GenBank/DDBJ whole genome shotgun (WGS) entry which is preliminary data.</text>
</comment>
<proteinExistence type="predicted"/>
<dbReference type="HOGENOM" id="CLU_060090_0_0_7"/>
<organism evidence="1 2">
    <name type="scientific">Bilophila wadsworthia (strain 3_1_6)</name>
    <dbReference type="NCBI Taxonomy" id="563192"/>
    <lineage>
        <taxon>Bacteria</taxon>
        <taxon>Pseudomonadati</taxon>
        <taxon>Thermodesulfobacteriota</taxon>
        <taxon>Desulfovibrionia</taxon>
        <taxon>Desulfovibrionales</taxon>
        <taxon>Desulfovibrionaceae</taxon>
        <taxon>Bilophila</taxon>
    </lineage>
</organism>
<dbReference type="eggNOG" id="COG0438">
    <property type="taxonomic scope" value="Bacteria"/>
</dbReference>
<dbReference type="EMBL" id="ADCP02000001">
    <property type="protein sequence ID" value="EFV45328.2"/>
    <property type="molecule type" value="Genomic_DNA"/>
</dbReference>
<dbReference type="AlphaFoldDB" id="E5Y3V0"/>
<dbReference type="RefSeq" id="WP_016360737.1">
    <property type="nucleotide sequence ID" value="NZ_KE150238.1"/>
</dbReference>
<dbReference type="Proteomes" id="UP000006034">
    <property type="component" value="Unassembled WGS sequence"/>
</dbReference>
<evidence type="ECO:0008006" key="3">
    <source>
        <dbReference type="Google" id="ProtNLM"/>
    </source>
</evidence>
<dbReference type="OrthoDB" id="5472311at2"/>
<evidence type="ECO:0000313" key="2">
    <source>
        <dbReference type="Proteomes" id="UP000006034"/>
    </source>
</evidence>